<feature type="domain" description="Anti-sigma-K factor RskA N-terminal" evidence="13">
    <location>
        <begin position="6"/>
        <end position="47"/>
    </location>
</feature>
<dbReference type="PANTHER" id="PTHR37461:SF1">
    <property type="entry name" value="ANTI-SIGMA-K FACTOR RSKA"/>
    <property type="match status" value="1"/>
</dbReference>
<evidence type="ECO:0000256" key="6">
    <source>
        <dbReference type="ARBA" id="ARBA00023015"/>
    </source>
</evidence>
<evidence type="ECO:0000259" key="13">
    <source>
        <dbReference type="Pfam" id="PF22618"/>
    </source>
</evidence>
<dbReference type="InterPro" id="IPR018764">
    <property type="entry name" value="RskA_C"/>
</dbReference>
<dbReference type="PANTHER" id="PTHR37461">
    <property type="entry name" value="ANTI-SIGMA-K FACTOR RSKA"/>
    <property type="match status" value="1"/>
</dbReference>
<dbReference type="GO" id="GO:0005886">
    <property type="term" value="C:plasma membrane"/>
    <property type="evidence" value="ECO:0007669"/>
    <property type="project" value="UniProtKB-SubCell"/>
</dbReference>
<reference evidence="14 15" key="1">
    <citation type="submission" date="2020-07" db="EMBL/GenBank/DDBJ databases">
        <title>Genomic Encyclopedia of Type Strains, Phase IV (KMG-IV): sequencing the most valuable type-strain genomes for metagenomic binning, comparative biology and taxonomic classification.</title>
        <authorList>
            <person name="Goeker M."/>
        </authorList>
    </citation>
    <scope>NUCLEOTIDE SEQUENCE [LARGE SCALE GENOMIC DNA]</scope>
    <source>
        <strain evidence="14 15">DSM 45533</strain>
    </source>
</reference>
<protein>
    <recommendedName>
        <fullName evidence="10">Regulator of SigK</fullName>
    </recommendedName>
    <alternativeName>
        <fullName evidence="9">Sigma-K anti-sigma factor RskA</fullName>
    </alternativeName>
</protein>
<evidence type="ECO:0000256" key="3">
    <source>
        <dbReference type="ARBA" id="ARBA00022475"/>
    </source>
</evidence>
<keyword evidence="4 11" id="KW-0812">Transmembrane</keyword>
<evidence type="ECO:0000256" key="1">
    <source>
        <dbReference type="ARBA" id="ARBA00004167"/>
    </source>
</evidence>
<comment type="subcellular location">
    <subcellularLocation>
        <location evidence="2">Cell membrane</location>
    </subcellularLocation>
    <subcellularLocation>
        <location evidence="1">Membrane</location>
        <topology evidence="1">Single-pass membrane protein</topology>
    </subcellularLocation>
</comment>
<evidence type="ECO:0000256" key="4">
    <source>
        <dbReference type="ARBA" id="ARBA00022692"/>
    </source>
</evidence>
<evidence type="ECO:0000256" key="8">
    <source>
        <dbReference type="ARBA" id="ARBA00023163"/>
    </source>
</evidence>
<keyword evidence="3" id="KW-1003">Cell membrane</keyword>
<accession>A0A7W0CGL8</accession>
<dbReference type="InterPro" id="IPR041916">
    <property type="entry name" value="Anti_sigma_zinc_sf"/>
</dbReference>
<dbReference type="EMBL" id="JACDUR010000002">
    <property type="protein sequence ID" value="MBA2890805.1"/>
    <property type="molecule type" value="Genomic_DNA"/>
</dbReference>
<feature type="transmembrane region" description="Helical" evidence="11">
    <location>
        <begin position="95"/>
        <end position="115"/>
    </location>
</feature>
<evidence type="ECO:0000259" key="12">
    <source>
        <dbReference type="Pfam" id="PF10099"/>
    </source>
</evidence>
<name>A0A7W0CGL8_9ACTN</name>
<keyword evidence="15" id="KW-1185">Reference proteome</keyword>
<dbReference type="RefSeq" id="WP_181609590.1">
    <property type="nucleotide sequence ID" value="NZ_BAABAM010000006.1"/>
</dbReference>
<proteinExistence type="predicted"/>
<keyword evidence="5 11" id="KW-1133">Transmembrane helix</keyword>
<evidence type="ECO:0000256" key="7">
    <source>
        <dbReference type="ARBA" id="ARBA00023136"/>
    </source>
</evidence>
<gene>
    <name evidence="14" type="ORF">HNR30_002146</name>
</gene>
<evidence type="ECO:0000313" key="15">
    <source>
        <dbReference type="Proteomes" id="UP000530928"/>
    </source>
</evidence>
<dbReference type="Pfam" id="PF22618">
    <property type="entry name" value="RskA_N"/>
    <property type="match status" value="1"/>
</dbReference>
<evidence type="ECO:0000256" key="10">
    <source>
        <dbReference type="ARBA" id="ARBA00030803"/>
    </source>
</evidence>
<evidence type="ECO:0000256" key="5">
    <source>
        <dbReference type="ARBA" id="ARBA00022989"/>
    </source>
</evidence>
<keyword evidence="7 11" id="KW-0472">Membrane</keyword>
<comment type="caution">
    <text evidence="14">The sequence shown here is derived from an EMBL/GenBank/DDBJ whole genome shotgun (WGS) entry which is preliminary data.</text>
</comment>
<dbReference type="Pfam" id="PF10099">
    <property type="entry name" value="RskA_C"/>
    <property type="match status" value="1"/>
</dbReference>
<dbReference type="GO" id="GO:0016989">
    <property type="term" value="F:sigma factor antagonist activity"/>
    <property type="evidence" value="ECO:0007669"/>
    <property type="project" value="TreeGrafter"/>
</dbReference>
<dbReference type="Proteomes" id="UP000530928">
    <property type="component" value="Unassembled WGS sequence"/>
</dbReference>
<dbReference type="InterPro" id="IPR053877">
    <property type="entry name" value="RskA_N"/>
</dbReference>
<evidence type="ECO:0000256" key="9">
    <source>
        <dbReference type="ARBA" id="ARBA00029829"/>
    </source>
</evidence>
<dbReference type="GO" id="GO:0006417">
    <property type="term" value="P:regulation of translation"/>
    <property type="evidence" value="ECO:0007669"/>
    <property type="project" value="TreeGrafter"/>
</dbReference>
<evidence type="ECO:0000256" key="2">
    <source>
        <dbReference type="ARBA" id="ARBA00004236"/>
    </source>
</evidence>
<dbReference type="InterPro" id="IPR051474">
    <property type="entry name" value="Anti-sigma-K/W_factor"/>
</dbReference>
<keyword evidence="6" id="KW-0805">Transcription regulation</keyword>
<sequence>MNENVHTLSGAYALDALPPDELRAFERHMTQCPDCEREVRSLRETAARLAASVQQAPPPSLKGRVLSEVGRTRQASPIVAAAPDRRAGPRGRLTASRVTAAVLALAAVLTGVLFLRAQDQLDAERVTGERIAAVLAAPDTRRVSARVGEATATAIYSPRKASAVLVTAGMRELPASQDYQLWLIGADEIRSAGLMPEEPAPVLATSIRAGDRLGITIEPRGGSRQPTTRPLAVLPLPSS</sequence>
<dbReference type="AlphaFoldDB" id="A0A7W0CGL8"/>
<evidence type="ECO:0000313" key="14">
    <source>
        <dbReference type="EMBL" id="MBA2890805.1"/>
    </source>
</evidence>
<dbReference type="Gene3D" id="1.10.10.1320">
    <property type="entry name" value="Anti-sigma factor, zinc-finger domain"/>
    <property type="match status" value="1"/>
</dbReference>
<organism evidence="14 15">
    <name type="scientific">Nonomuraea soli</name>
    <dbReference type="NCBI Taxonomy" id="1032476"/>
    <lineage>
        <taxon>Bacteria</taxon>
        <taxon>Bacillati</taxon>
        <taxon>Actinomycetota</taxon>
        <taxon>Actinomycetes</taxon>
        <taxon>Streptosporangiales</taxon>
        <taxon>Streptosporangiaceae</taxon>
        <taxon>Nonomuraea</taxon>
    </lineage>
</organism>
<evidence type="ECO:0000256" key="11">
    <source>
        <dbReference type="SAM" id="Phobius"/>
    </source>
</evidence>
<keyword evidence="8" id="KW-0804">Transcription</keyword>
<feature type="domain" description="Anti-sigma K factor RskA C-terminal" evidence="12">
    <location>
        <begin position="100"/>
        <end position="230"/>
    </location>
</feature>